<evidence type="ECO:0000313" key="2">
    <source>
        <dbReference type="EMBL" id="PRY36481.1"/>
    </source>
</evidence>
<dbReference type="Proteomes" id="UP000238375">
    <property type="component" value="Unassembled WGS sequence"/>
</dbReference>
<keyword evidence="3" id="KW-1185">Reference proteome</keyword>
<evidence type="ECO:0000259" key="1">
    <source>
        <dbReference type="PROSITE" id="PS50093"/>
    </source>
</evidence>
<dbReference type="InterPro" id="IPR011042">
    <property type="entry name" value="6-blade_b-propeller_TolB-like"/>
</dbReference>
<dbReference type="CDD" id="cd00146">
    <property type="entry name" value="PKD"/>
    <property type="match status" value="1"/>
</dbReference>
<proteinExistence type="predicted"/>
<dbReference type="NCBIfam" id="TIGR04183">
    <property type="entry name" value="Por_Secre_tail"/>
    <property type="match status" value="1"/>
</dbReference>
<feature type="domain" description="PKD" evidence="1">
    <location>
        <begin position="567"/>
        <end position="648"/>
    </location>
</feature>
<protein>
    <submittedName>
        <fullName evidence="2">Putative secreted protein (Por secretion system target)</fullName>
    </submittedName>
</protein>
<dbReference type="InterPro" id="IPR013783">
    <property type="entry name" value="Ig-like_fold"/>
</dbReference>
<dbReference type="SUPFAM" id="SSF50952">
    <property type="entry name" value="Soluble quinoprotein glucose dehydrogenase"/>
    <property type="match status" value="1"/>
</dbReference>
<dbReference type="SMART" id="SM00089">
    <property type="entry name" value="PKD"/>
    <property type="match status" value="1"/>
</dbReference>
<dbReference type="InterPro" id="IPR000601">
    <property type="entry name" value="PKD_dom"/>
</dbReference>
<dbReference type="SUPFAM" id="SSF49265">
    <property type="entry name" value="Fibronectin type III"/>
    <property type="match status" value="1"/>
</dbReference>
<dbReference type="InterPro" id="IPR036116">
    <property type="entry name" value="FN3_sf"/>
</dbReference>
<dbReference type="PANTHER" id="PTHR19328">
    <property type="entry name" value="HEDGEHOG-INTERACTING PROTEIN"/>
    <property type="match status" value="1"/>
</dbReference>
<dbReference type="PROSITE" id="PS50093">
    <property type="entry name" value="PKD"/>
    <property type="match status" value="1"/>
</dbReference>
<dbReference type="OrthoDB" id="9770043at2"/>
<dbReference type="PANTHER" id="PTHR19328:SF13">
    <property type="entry name" value="HIPL1 PROTEIN"/>
    <property type="match status" value="1"/>
</dbReference>
<dbReference type="InterPro" id="IPR035986">
    <property type="entry name" value="PKD_dom_sf"/>
</dbReference>
<dbReference type="InterPro" id="IPR035992">
    <property type="entry name" value="Ricin_B-like_lectins"/>
</dbReference>
<dbReference type="EMBL" id="PVTE01000012">
    <property type="protein sequence ID" value="PRY36481.1"/>
    <property type="molecule type" value="Genomic_DNA"/>
</dbReference>
<gene>
    <name evidence="2" type="ORF">CLV58_11271</name>
</gene>
<dbReference type="Gene3D" id="2.120.10.30">
    <property type="entry name" value="TolB, C-terminal domain"/>
    <property type="match status" value="1"/>
</dbReference>
<organism evidence="2 3">
    <name type="scientific">Spirosoma oryzae</name>
    <dbReference type="NCBI Taxonomy" id="1469603"/>
    <lineage>
        <taxon>Bacteria</taxon>
        <taxon>Pseudomonadati</taxon>
        <taxon>Bacteroidota</taxon>
        <taxon>Cytophagia</taxon>
        <taxon>Cytophagales</taxon>
        <taxon>Cytophagaceae</taxon>
        <taxon>Spirosoma</taxon>
    </lineage>
</organism>
<dbReference type="SUPFAM" id="SSF50370">
    <property type="entry name" value="Ricin B-like lectins"/>
    <property type="match status" value="4"/>
</dbReference>
<dbReference type="Pfam" id="PF18962">
    <property type="entry name" value="Por_Secre_tail"/>
    <property type="match status" value="1"/>
</dbReference>
<dbReference type="Gene3D" id="2.60.40.10">
    <property type="entry name" value="Immunoglobulins"/>
    <property type="match status" value="3"/>
</dbReference>
<dbReference type="SUPFAM" id="SSF49299">
    <property type="entry name" value="PKD domain"/>
    <property type="match status" value="1"/>
</dbReference>
<dbReference type="SUPFAM" id="SSF63825">
    <property type="entry name" value="YWTD domain"/>
    <property type="match status" value="1"/>
</dbReference>
<dbReference type="SMART" id="SM00060">
    <property type="entry name" value="FN3"/>
    <property type="match status" value="1"/>
</dbReference>
<dbReference type="Pfam" id="PF00041">
    <property type="entry name" value="fn3"/>
    <property type="match status" value="1"/>
</dbReference>
<reference evidence="2 3" key="1">
    <citation type="submission" date="2018-03" db="EMBL/GenBank/DDBJ databases">
        <title>Genomic Encyclopedia of Archaeal and Bacterial Type Strains, Phase II (KMG-II): from individual species to whole genera.</title>
        <authorList>
            <person name="Goeker M."/>
        </authorList>
    </citation>
    <scope>NUCLEOTIDE SEQUENCE [LARGE SCALE GENOMIC DNA]</scope>
    <source>
        <strain evidence="2 3">DSM 28354</strain>
    </source>
</reference>
<dbReference type="Pfam" id="PF07995">
    <property type="entry name" value="GSDH"/>
    <property type="match status" value="1"/>
</dbReference>
<dbReference type="SMART" id="SM00458">
    <property type="entry name" value="RICIN"/>
    <property type="match status" value="4"/>
</dbReference>
<dbReference type="InterPro" id="IPR026444">
    <property type="entry name" value="Secre_tail"/>
</dbReference>
<dbReference type="InterPro" id="IPR012938">
    <property type="entry name" value="Glc/Sorbosone_DH"/>
</dbReference>
<dbReference type="Gene3D" id="2.80.10.50">
    <property type="match status" value="7"/>
</dbReference>
<dbReference type="InterPro" id="IPR003961">
    <property type="entry name" value="FN3_dom"/>
</dbReference>
<dbReference type="Pfam" id="PF18911">
    <property type="entry name" value="PKD_4"/>
    <property type="match status" value="1"/>
</dbReference>
<dbReference type="PROSITE" id="PS50231">
    <property type="entry name" value="RICIN_B_LECTIN"/>
    <property type="match status" value="4"/>
</dbReference>
<dbReference type="InterPro" id="IPR022409">
    <property type="entry name" value="PKD/Chitinase_dom"/>
</dbReference>
<dbReference type="CDD" id="cd00161">
    <property type="entry name" value="beta-trefoil_Ricin-like"/>
    <property type="match status" value="3"/>
</dbReference>
<name>A0A2T0SST5_9BACT</name>
<dbReference type="InterPro" id="IPR000772">
    <property type="entry name" value="Ricin_B_lectin"/>
</dbReference>
<dbReference type="Pfam" id="PF14200">
    <property type="entry name" value="RicinB_lectin_2"/>
    <property type="match status" value="5"/>
</dbReference>
<comment type="caution">
    <text evidence="2">The sequence shown here is derived from an EMBL/GenBank/DDBJ whole genome shotgun (WGS) entry which is preliminary data.</text>
</comment>
<dbReference type="InterPro" id="IPR011041">
    <property type="entry name" value="Quinoprot_gluc/sorb_DH_b-prop"/>
</dbReference>
<accession>A0A2T0SST5</accession>
<evidence type="ECO:0000313" key="3">
    <source>
        <dbReference type="Proteomes" id="UP000238375"/>
    </source>
</evidence>
<sequence>MSIAIRSDSLQHQVKPIFYRPMCTLFCRAFFVRPATFYWVATLLATLIGSRGADAQNLPTGFKSAKAQSNYTAPMGVVFSADGKQQFVWEKSGLVWVSNWDGVQYVKQSTPVLDISEEVGNYHDFGLASLCLDPNFSQNGRIYLYYQVDRHHLMKFGTAEYSATTNEYSNASISRVTRYQFTMDNGNLTTVANSRKVLVGETKSTGVPLIHESHAGGALLFGSDGSLLLSTGDNGSWDGVDKGNAKDTYHQQAINDGIMRANENVGAFRSQMLNSHCGKLLRMDPNTGDGLPTNPYYDSANPRSAQSRVWTLGLRHPYRMSLLPNTGSTNMNDGNPGTVLIGDVGWGTWEETNIIRQGGVNAGWPIFEGQEVQSDYAAAANTLENRDEPNPTNTCNKPFLTFADLVKQPSNPVQTVNNPCSGQPLPGLQRRYIHARPALDWKHGENVARTPTFNGAFATATTVGAAGGAKGSPFGGSCAIGGAYYTGTTFPAEWQNTYFFADFSANWIKAATLDGTGNVTQVREFLPGGGASGIVDIRYNPLDGALYFVSIYSNEVMKISYGGNQPPIAQLSANTLVGNSPLTVSFKGDGSSDPNGDALTYAWNFGDGTTSTQPNPTKVFSGTGVQAIPVTLTVSDGKGLSDTKSVVVSLNNTAPTAKITNPGANTLYPLDRESQYTLSASVTDEETSSLTYAWQVTLRHNTHEHREPINTSVSPTITVSPVGCDGETYYYFVKLTVTDKGGLTATDSVKIYPDCNSGKLAVSNLKATVQGSSVQLNWTAPAVTYDNVLVVAKAGSGFSDRPSSQVYPADANFMGTGADFFGGKVMYQGVANNLTVTNLTAGQTYYFRVYTRRSAAWTGGVETSVAIAPFPVKAGSCYRLVSRVSGKVLTSDGTDNGSAVTQRTDANLASQQWKFTATSDGYYQILSQKTGKVIDQVGILQTDRGPLGIWDYVGGNNQQWKPIQTADGYTQFLARHSGKAIDLLDANQNDGAAVAQFTPNTNTTQQWLVEERTCAVSTPPAFSVNSASCYRLVSRASGKVLTSDGTDNGSAVTQRTDANTAAQQWKFAATSDGYYQILSQQTNKVLDQVGNLQTDRGPLGIWGYAGGNNQQWKPMQTADGYTQFLARHSGKAVDLLDGSQNEGAAAVQFTANTGATQQWRVDERACVAPAPPALVVKANSCYRIVSRHSGKVLGAEGLANGAAILQRTDANLASQQWKFAPTSDGYYQILSQQTNKVIDVIGISMDDRAPLILWDYLGGGNQQWKPVQTTDGYTQFIARHSGKAIDLLDWNQNEGAVVGQFPVNNFAVQQWRVEERTCVFSPTACYRISSRNGGKVIGVQNASKNDGAQIRQQTYAGKASQQWKMQLNADGYYQLANGNSGKLIDVSGVSTNDGTNLIQWASTGGQNQQWKIALDAQGYYTLMARHSGKMMNQKGNSADENIEIVQWPATGAQNQQWLIDAVGCSIPGSRMGAVDFAAALSEHSDSQYGLYPNPAQMQVNVDLQGAQGLPASVTVTNLRGKIQYRRLVNTETESYHTISTSEYAAGVYLVSIEVADQLKATLRLVIER</sequence>